<name>A0A328AI01_9CAUL</name>
<dbReference type="RefSeq" id="WP_111527886.1">
    <property type="nucleotide sequence ID" value="NZ_JBHRSG010000002.1"/>
</dbReference>
<dbReference type="Proteomes" id="UP000249254">
    <property type="component" value="Unassembled WGS sequence"/>
</dbReference>
<dbReference type="EC" id="1.3.8.4" evidence="9"/>
<dbReference type="Pfam" id="PF18158">
    <property type="entry name" value="AidB_N"/>
    <property type="match status" value="1"/>
</dbReference>
<dbReference type="OrthoDB" id="9771038at2"/>
<keyword evidence="3 5" id="KW-0285">Flavoprotein</keyword>
<evidence type="ECO:0000313" key="9">
    <source>
        <dbReference type="EMBL" id="RAK54135.1"/>
    </source>
</evidence>
<dbReference type="NCBIfam" id="NF008594">
    <property type="entry name" value="PRK11561.1"/>
    <property type="match status" value="1"/>
</dbReference>
<organism evidence="9 10">
    <name type="scientific">Phenylobacterium soli</name>
    <dbReference type="NCBI Taxonomy" id="2170551"/>
    <lineage>
        <taxon>Bacteria</taxon>
        <taxon>Pseudomonadati</taxon>
        <taxon>Pseudomonadota</taxon>
        <taxon>Alphaproteobacteria</taxon>
        <taxon>Caulobacterales</taxon>
        <taxon>Caulobacteraceae</taxon>
        <taxon>Phenylobacterium</taxon>
    </lineage>
</organism>
<dbReference type="Gene3D" id="6.10.250.600">
    <property type="match status" value="1"/>
</dbReference>
<sequence>MDTLGQPAAFATHEVCNQPPPLAGYNVFTSDLALGEAATREGAAWALTDLTAYGARLGAPETLALGAAANQHPPQLHVVDRYGHRQDWIEFHPAYHALMGLQVAQGLQASPWSEARPGAHVHRAAGLYMSGQVEAGTSCPISMTYAAIPVLRRASRQIQDDWLPKLVSRSYDPAHRPVSEKAGALVGTGMTEKQGGSDLRTNATRAEPLARRGPGEAYRLVGHKWFLSAPMCDAFLVLAQAPGGLSCFFMPRWAPDGELNALRFQRLKDKLGNRSNASGEVEFEGALAWLIGDEGRGVPIIVEMATYTRLDNVVASAGVQRQALAQAIHHAAHRTAFQRRLVDQPLMTGVLADLALEVEAATALAFRLARAFDAQDDEAATLFRRLLTPAAKFWICKRGPALAAEALEVLGGNGYVEESGMPRLYRELPVYSIWEGSGNVMCLDVWRALQRTPECLEALEGELTPARGADARLDVEIDQVLANARRGPAEADLRRLCRQLVVTTQAALLARHAPPFVADAFIASRLMGDGGAFGLLTPTVDSTAIVARAAPGAP</sequence>
<dbReference type="EMBL" id="QFYQ01000001">
    <property type="protein sequence ID" value="RAK54135.1"/>
    <property type="molecule type" value="Genomic_DNA"/>
</dbReference>
<evidence type="ECO:0000259" key="7">
    <source>
        <dbReference type="Pfam" id="PF02770"/>
    </source>
</evidence>
<evidence type="ECO:0000313" key="10">
    <source>
        <dbReference type="Proteomes" id="UP000249254"/>
    </source>
</evidence>
<dbReference type="InterPro" id="IPR006089">
    <property type="entry name" value="Acyl-CoA_DH_CS"/>
</dbReference>
<dbReference type="Gene3D" id="1.20.140.10">
    <property type="entry name" value="Butyryl-CoA Dehydrogenase, subunit A, domain 3"/>
    <property type="match status" value="1"/>
</dbReference>
<keyword evidence="5 9" id="KW-0560">Oxidoreductase</keyword>
<evidence type="ECO:0000256" key="4">
    <source>
        <dbReference type="ARBA" id="ARBA00022827"/>
    </source>
</evidence>
<dbReference type="InterPro" id="IPR009100">
    <property type="entry name" value="AcylCoA_DH/oxidase_NM_dom_sf"/>
</dbReference>
<evidence type="ECO:0000256" key="5">
    <source>
        <dbReference type="RuleBase" id="RU362125"/>
    </source>
</evidence>
<dbReference type="SUPFAM" id="SSF56645">
    <property type="entry name" value="Acyl-CoA dehydrogenase NM domain-like"/>
    <property type="match status" value="1"/>
</dbReference>
<feature type="domain" description="Acyl-CoA dehydrogenase/oxidase C-terminal" evidence="6">
    <location>
        <begin position="295"/>
        <end position="449"/>
    </location>
</feature>
<dbReference type="InterPro" id="IPR041504">
    <property type="entry name" value="AidB_N"/>
</dbReference>
<comment type="caution">
    <text evidence="9">The sequence shown here is derived from an EMBL/GenBank/DDBJ whole genome shotgun (WGS) entry which is preliminary data.</text>
</comment>
<evidence type="ECO:0000256" key="2">
    <source>
        <dbReference type="ARBA" id="ARBA00009347"/>
    </source>
</evidence>
<dbReference type="InterPro" id="IPR009075">
    <property type="entry name" value="AcylCo_DH/oxidase_C"/>
</dbReference>
<dbReference type="SUPFAM" id="SSF47203">
    <property type="entry name" value="Acyl-CoA dehydrogenase C-terminal domain-like"/>
    <property type="match status" value="1"/>
</dbReference>
<evidence type="ECO:0000259" key="6">
    <source>
        <dbReference type="Pfam" id="PF00441"/>
    </source>
</evidence>
<keyword evidence="10" id="KW-1185">Reference proteome</keyword>
<dbReference type="PROSITE" id="PS00073">
    <property type="entry name" value="ACYL_COA_DH_2"/>
    <property type="match status" value="1"/>
</dbReference>
<evidence type="ECO:0000256" key="1">
    <source>
        <dbReference type="ARBA" id="ARBA00001974"/>
    </source>
</evidence>
<comment type="cofactor">
    <cofactor evidence="1 5">
        <name>FAD</name>
        <dbReference type="ChEBI" id="CHEBI:57692"/>
    </cofactor>
</comment>
<dbReference type="InterPro" id="IPR036250">
    <property type="entry name" value="AcylCo_DH-like_C"/>
</dbReference>
<evidence type="ECO:0000259" key="8">
    <source>
        <dbReference type="Pfam" id="PF18158"/>
    </source>
</evidence>
<dbReference type="InterPro" id="IPR006091">
    <property type="entry name" value="Acyl-CoA_Oxase/DH_mid-dom"/>
</dbReference>
<keyword evidence="4 5" id="KW-0274">FAD</keyword>
<dbReference type="GO" id="GO:0008470">
    <property type="term" value="F:3-methylbutanoyl-CoA dehydrogenase activity"/>
    <property type="evidence" value="ECO:0007669"/>
    <property type="project" value="UniProtKB-EC"/>
</dbReference>
<comment type="similarity">
    <text evidence="2 5">Belongs to the acyl-CoA dehydrogenase family.</text>
</comment>
<dbReference type="Pfam" id="PF02770">
    <property type="entry name" value="Acyl-CoA_dh_M"/>
    <property type="match status" value="1"/>
</dbReference>
<dbReference type="PANTHER" id="PTHR42707">
    <property type="entry name" value="ACYL-COA DEHYDROGENASE"/>
    <property type="match status" value="1"/>
</dbReference>
<dbReference type="AlphaFoldDB" id="A0A328AI01"/>
<gene>
    <name evidence="9" type="ORF">DJ017_06165</name>
</gene>
<dbReference type="InterPro" id="IPR052904">
    <property type="entry name" value="Acyl-CoA_dehydrogenase-like"/>
</dbReference>
<protein>
    <submittedName>
        <fullName evidence="9">Isovaleryl-CoA dehydrogenase</fullName>
        <ecNumber evidence="9">1.3.8.4</ecNumber>
    </submittedName>
</protein>
<evidence type="ECO:0000256" key="3">
    <source>
        <dbReference type="ARBA" id="ARBA00022630"/>
    </source>
</evidence>
<feature type="domain" description="Adaptive response protein AidB N-terminal" evidence="8">
    <location>
        <begin position="17"/>
        <end position="173"/>
    </location>
</feature>
<proteinExistence type="inferred from homology"/>
<feature type="domain" description="Acyl-CoA oxidase/dehydrogenase middle" evidence="7">
    <location>
        <begin position="188"/>
        <end position="284"/>
    </location>
</feature>
<accession>A0A328AI01</accession>
<dbReference type="PANTHER" id="PTHR42707:SF3">
    <property type="entry name" value="ACYL-COA DEHYDROGENASE AIDB-RELATED"/>
    <property type="match status" value="1"/>
</dbReference>
<reference evidence="10" key="1">
    <citation type="submission" date="2018-05" db="EMBL/GenBank/DDBJ databases">
        <authorList>
            <person name="Li X."/>
        </authorList>
    </citation>
    <scope>NUCLEOTIDE SEQUENCE [LARGE SCALE GENOMIC DNA]</scope>
    <source>
        <strain evidence="10">LX32</strain>
    </source>
</reference>
<dbReference type="Gene3D" id="2.40.110.20">
    <property type="match status" value="1"/>
</dbReference>
<dbReference type="Pfam" id="PF00441">
    <property type="entry name" value="Acyl-CoA_dh_1"/>
    <property type="match status" value="1"/>
</dbReference>